<protein>
    <recommendedName>
        <fullName evidence="5">Translation initiation factor IF-2</fullName>
    </recommendedName>
</protein>
<proteinExistence type="predicted"/>
<feature type="compositionally biased region" description="Pro residues" evidence="1">
    <location>
        <begin position="98"/>
        <end position="127"/>
    </location>
</feature>
<evidence type="ECO:0000313" key="3">
    <source>
        <dbReference type="EMBL" id="MTW21307.1"/>
    </source>
</evidence>
<sequence>MRHSVWSFWKRAGLAALVLGPTLAFIAVDAEARRGGGGPGVRAPRGNIGGGHAMRPPGGGGGMRPARPAGGRSGARPPQPGGGGGLAGRPPAGGSGGPRPPAGRPPLAGPPPGGPRPPPPRPRPPIDPYWGAPLGAAAFAAGTALAIGAIVYSLPPNCRTVVVYGESYRQCGSDYYMPRYEGSSVVYELVPSPY</sequence>
<evidence type="ECO:0000256" key="2">
    <source>
        <dbReference type="SAM" id="SignalP"/>
    </source>
</evidence>
<evidence type="ECO:0000313" key="4">
    <source>
        <dbReference type="Proteomes" id="UP000434044"/>
    </source>
</evidence>
<feature type="compositionally biased region" description="Gly residues" evidence="1">
    <location>
        <begin position="47"/>
        <end position="63"/>
    </location>
</feature>
<keyword evidence="4" id="KW-1185">Reference proteome</keyword>
<evidence type="ECO:0008006" key="5">
    <source>
        <dbReference type="Google" id="ProtNLM"/>
    </source>
</evidence>
<gene>
    <name evidence="3" type="ORF">GJ668_09355</name>
</gene>
<reference evidence="3 4" key="1">
    <citation type="submission" date="2019-11" db="EMBL/GenBank/DDBJ databases">
        <title>Whole-genome sequence of the anaerobic purple sulfur bacterium Allochromatium palmeri DSM 15591.</title>
        <authorList>
            <person name="Kyndt J.A."/>
            <person name="Meyer T.E."/>
        </authorList>
    </citation>
    <scope>NUCLEOTIDE SEQUENCE [LARGE SCALE GENOMIC DNA]</scope>
    <source>
        <strain evidence="3 4">DSM 15591</strain>
    </source>
</reference>
<name>A0A6N8EFI7_9GAMM</name>
<dbReference type="EMBL" id="WNKT01000016">
    <property type="protein sequence ID" value="MTW21307.1"/>
    <property type="molecule type" value="Genomic_DNA"/>
</dbReference>
<comment type="caution">
    <text evidence="3">The sequence shown here is derived from an EMBL/GenBank/DDBJ whole genome shotgun (WGS) entry which is preliminary data.</text>
</comment>
<evidence type="ECO:0000256" key="1">
    <source>
        <dbReference type="SAM" id="MobiDB-lite"/>
    </source>
</evidence>
<dbReference type="RefSeq" id="WP_155449890.1">
    <property type="nucleotide sequence ID" value="NZ_WNKT01000016.1"/>
</dbReference>
<feature type="compositionally biased region" description="Gly residues" evidence="1">
    <location>
        <begin position="81"/>
        <end position="97"/>
    </location>
</feature>
<dbReference type="AlphaFoldDB" id="A0A6N8EFI7"/>
<feature type="region of interest" description="Disordered" evidence="1">
    <location>
        <begin position="33"/>
        <end position="128"/>
    </location>
</feature>
<feature type="signal peptide" evidence="2">
    <location>
        <begin position="1"/>
        <end position="26"/>
    </location>
</feature>
<dbReference type="OrthoDB" id="123540at2"/>
<feature type="chain" id="PRO_5026705308" description="Translation initiation factor IF-2" evidence="2">
    <location>
        <begin position="27"/>
        <end position="194"/>
    </location>
</feature>
<dbReference type="Proteomes" id="UP000434044">
    <property type="component" value="Unassembled WGS sequence"/>
</dbReference>
<feature type="compositionally biased region" description="Low complexity" evidence="1">
    <location>
        <begin position="64"/>
        <end position="76"/>
    </location>
</feature>
<organism evidence="3 4">
    <name type="scientific">Allochromatium palmeri</name>
    <dbReference type="NCBI Taxonomy" id="231048"/>
    <lineage>
        <taxon>Bacteria</taxon>
        <taxon>Pseudomonadati</taxon>
        <taxon>Pseudomonadota</taxon>
        <taxon>Gammaproteobacteria</taxon>
        <taxon>Chromatiales</taxon>
        <taxon>Chromatiaceae</taxon>
        <taxon>Allochromatium</taxon>
    </lineage>
</organism>
<accession>A0A6N8EFI7</accession>
<keyword evidence="2" id="KW-0732">Signal</keyword>